<feature type="domain" description="Peptidase S54 rhomboid" evidence="8">
    <location>
        <begin position="78"/>
        <end position="215"/>
    </location>
</feature>
<feature type="transmembrane region" description="Helical" evidence="7">
    <location>
        <begin position="94"/>
        <end position="111"/>
    </location>
</feature>
<dbReference type="GO" id="GO:0016020">
    <property type="term" value="C:membrane"/>
    <property type="evidence" value="ECO:0007669"/>
    <property type="project" value="UniProtKB-SubCell"/>
</dbReference>
<reference evidence="9 10" key="1">
    <citation type="journal article" date="2015" name="Genome Announc.">
        <title>Complete and Assembled Genome Sequence of Bifidobacterium kashiwanohense PV20-2, Isolated from the Feces of an Anemic Kenyan Infant.</title>
        <authorList>
            <person name="Vazquez-Gutierrez P."/>
            <person name="Lacroix C."/>
            <person name="Chassard C."/>
            <person name="Klumpp J."/>
            <person name="Jans C."/>
            <person name="Stevens M.J."/>
        </authorList>
    </citation>
    <scope>NUCLEOTIDE SEQUENCE [LARGE SCALE GENOMIC DNA]</scope>
    <source>
        <strain evidence="9 10">PV20-2</strain>
    </source>
</reference>
<evidence type="ECO:0000256" key="2">
    <source>
        <dbReference type="ARBA" id="ARBA00009045"/>
    </source>
</evidence>
<dbReference type="KEGG" id="bka:AH68_00140"/>
<feature type="transmembrane region" description="Helical" evidence="7">
    <location>
        <begin position="56"/>
        <end position="74"/>
    </location>
</feature>
<evidence type="ECO:0000313" key="9">
    <source>
        <dbReference type="EMBL" id="AIZ13682.1"/>
    </source>
</evidence>
<dbReference type="HOGENOM" id="CLU_055068_2_2_11"/>
<evidence type="ECO:0000256" key="3">
    <source>
        <dbReference type="ARBA" id="ARBA00022692"/>
    </source>
</evidence>
<dbReference type="Proteomes" id="UP000030625">
    <property type="component" value="Chromosome"/>
</dbReference>
<proteinExistence type="inferred from homology"/>
<feature type="transmembrane region" description="Helical" evidence="7">
    <location>
        <begin position="197"/>
        <end position="218"/>
    </location>
</feature>
<gene>
    <name evidence="9" type="ORF">AH68_00140</name>
</gene>
<feature type="transmembrane region" description="Helical" evidence="7">
    <location>
        <begin position="230"/>
        <end position="252"/>
    </location>
</feature>
<dbReference type="PANTHER" id="PTHR43731:SF14">
    <property type="entry name" value="PRESENILIN-ASSOCIATED RHOMBOID-LIKE PROTEIN, MITOCHONDRIAL"/>
    <property type="match status" value="1"/>
</dbReference>
<feature type="transmembrane region" description="Helical" evidence="7">
    <location>
        <begin position="118"/>
        <end position="141"/>
    </location>
</feature>
<evidence type="ECO:0000259" key="8">
    <source>
        <dbReference type="Pfam" id="PF01694"/>
    </source>
</evidence>
<dbReference type="AlphaFoldDB" id="A0A0A7I058"/>
<name>A0A0A7I058_9BIFI</name>
<dbReference type="Gene3D" id="1.20.1540.10">
    <property type="entry name" value="Rhomboid-like"/>
    <property type="match status" value="1"/>
</dbReference>
<dbReference type="PANTHER" id="PTHR43731">
    <property type="entry name" value="RHOMBOID PROTEASE"/>
    <property type="match status" value="1"/>
</dbReference>
<evidence type="ECO:0000256" key="6">
    <source>
        <dbReference type="ARBA" id="ARBA00023136"/>
    </source>
</evidence>
<evidence type="ECO:0000256" key="1">
    <source>
        <dbReference type="ARBA" id="ARBA00004141"/>
    </source>
</evidence>
<evidence type="ECO:0000256" key="4">
    <source>
        <dbReference type="ARBA" id="ARBA00022801"/>
    </source>
</evidence>
<organism evidence="9 10">
    <name type="scientific">Bifidobacterium catenulatum PV20-2</name>
    <dbReference type="NCBI Taxonomy" id="1447716"/>
    <lineage>
        <taxon>Bacteria</taxon>
        <taxon>Bacillati</taxon>
        <taxon>Actinomycetota</taxon>
        <taxon>Actinomycetes</taxon>
        <taxon>Bifidobacteriales</taxon>
        <taxon>Bifidobacteriaceae</taxon>
        <taxon>Bifidobacterium</taxon>
    </lineage>
</organism>
<dbReference type="GO" id="GO:0004252">
    <property type="term" value="F:serine-type endopeptidase activity"/>
    <property type="evidence" value="ECO:0007669"/>
    <property type="project" value="InterPro"/>
</dbReference>
<keyword evidence="3 7" id="KW-0812">Transmembrane</keyword>
<evidence type="ECO:0000256" key="5">
    <source>
        <dbReference type="ARBA" id="ARBA00022989"/>
    </source>
</evidence>
<feature type="transmembrane region" description="Helical" evidence="7">
    <location>
        <begin position="33"/>
        <end position="49"/>
    </location>
</feature>
<keyword evidence="6 7" id="KW-0472">Membrane</keyword>
<protein>
    <submittedName>
        <fullName evidence="9">Membrane protein</fullName>
    </submittedName>
</protein>
<keyword evidence="4" id="KW-0378">Hydrolase</keyword>
<dbReference type="Pfam" id="PF01694">
    <property type="entry name" value="Rhomboid"/>
    <property type="match status" value="1"/>
</dbReference>
<evidence type="ECO:0000313" key="10">
    <source>
        <dbReference type="Proteomes" id="UP000030625"/>
    </source>
</evidence>
<dbReference type="STRING" id="1447716.AH68_00140"/>
<feature type="transmembrane region" description="Helical" evidence="7">
    <location>
        <begin position="175"/>
        <end position="191"/>
    </location>
</feature>
<dbReference type="EMBL" id="CP007456">
    <property type="protein sequence ID" value="AIZ13682.1"/>
    <property type="molecule type" value="Genomic_DNA"/>
</dbReference>
<dbReference type="RefSeq" id="WP_039196530.1">
    <property type="nucleotide sequence ID" value="NZ_CP007456.1"/>
</dbReference>
<comment type="subcellular location">
    <subcellularLocation>
        <location evidence="1">Membrane</location>
        <topology evidence="1">Multi-pass membrane protein</topology>
    </subcellularLocation>
</comment>
<dbReference type="OrthoDB" id="9807874at2"/>
<accession>A0A0A7I058</accession>
<dbReference type="InterPro" id="IPR035952">
    <property type="entry name" value="Rhomboid-like_sf"/>
</dbReference>
<keyword evidence="5 7" id="KW-1133">Transmembrane helix</keyword>
<dbReference type="InterPro" id="IPR050925">
    <property type="entry name" value="Rhomboid_protease_S54"/>
</dbReference>
<dbReference type="SUPFAM" id="SSF144091">
    <property type="entry name" value="Rhomboid-like"/>
    <property type="match status" value="1"/>
</dbReference>
<comment type="similarity">
    <text evidence="2">Belongs to the peptidase S54 family.</text>
</comment>
<sequence>MAYQRFSLFPDSPSFKDLFSARSMRYRWRNGDPVITVAIMVICVAVWIVETLLKIAWPAGCNAFVGSGVFMPALATHRPWTFITSMFLHQPASLWHILFNMLTLWCVGPVLERMMGHLPYLALYVLSGLGGSAGMMVWALFSQDGWLTSAYGASGALFGLFAAILVVYQRIGIDIRSMLIWMLINFLMPIITPNIAWQAHIGGFIIGGVFAWLLVSGLHALRGKSLQQRTLIYGAIMLTVIIAIVVACNMSNPLRVNPLLGMFF</sequence>
<evidence type="ECO:0000256" key="7">
    <source>
        <dbReference type="SAM" id="Phobius"/>
    </source>
</evidence>
<feature type="transmembrane region" description="Helical" evidence="7">
    <location>
        <begin position="147"/>
        <end position="168"/>
    </location>
</feature>
<dbReference type="InterPro" id="IPR022764">
    <property type="entry name" value="Peptidase_S54_rhomboid_dom"/>
</dbReference>